<evidence type="ECO:0000313" key="2">
    <source>
        <dbReference type="Proteomes" id="UP000032024"/>
    </source>
</evidence>
<accession>A0A0C5C7D3</accession>
<dbReference type="EMBL" id="CP010525">
    <property type="protein sequence ID" value="AJO24253.1"/>
    <property type="molecule type" value="Genomic_DNA"/>
</dbReference>
<protein>
    <submittedName>
        <fullName evidence="1">Uncharacterized protein</fullName>
    </submittedName>
</protein>
<dbReference type="RefSeq" id="WP_014096084.1">
    <property type="nucleotide sequence ID" value="NZ_CP010525.1"/>
</dbReference>
<organism evidence="1 2">
    <name type="scientific">Heyndrickxia coagulans</name>
    <name type="common">Weizmannia coagulans</name>
    <dbReference type="NCBI Taxonomy" id="1398"/>
    <lineage>
        <taxon>Bacteria</taxon>
        <taxon>Bacillati</taxon>
        <taxon>Bacillota</taxon>
        <taxon>Bacilli</taxon>
        <taxon>Bacillales</taxon>
        <taxon>Bacillaceae</taxon>
        <taxon>Heyndrickxia</taxon>
    </lineage>
</organism>
<gene>
    <name evidence="1" type="ORF">SB48_HM08orf05533</name>
</gene>
<keyword evidence="2" id="KW-1185">Reference proteome</keyword>
<sequence length="91" mass="10605">MKEREKILTKENFEEIKLEVQEGRLTMDRMKFFLIAAFLYSIVFVGIGYAVAHANTVGWDNLSAGWHFIYNEDEAFMSIIFRSLFGYLLLG</sequence>
<name>A0A0C5C7D3_HEYCO</name>
<dbReference type="Proteomes" id="UP000032024">
    <property type="component" value="Chromosome"/>
</dbReference>
<proteinExistence type="predicted"/>
<evidence type="ECO:0000313" key="1">
    <source>
        <dbReference type="EMBL" id="AJO24253.1"/>
    </source>
</evidence>
<reference evidence="2" key="1">
    <citation type="submission" date="2015-01" db="EMBL/GenBank/DDBJ databases">
        <title>Comparative genome analysis of Bacillus coagulans HM-08, Clostridium butyricum HM-68, Bacillus subtilis HM-66 and Bacillus paralicheniformis BL-09.</title>
        <authorList>
            <person name="Zhang H."/>
        </authorList>
    </citation>
    <scope>NUCLEOTIDE SEQUENCE [LARGE SCALE GENOMIC DNA]</scope>
    <source>
        <strain evidence="2">HM-08</strain>
    </source>
</reference>
<dbReference type="AlphaFoldDB" id="A0A0C5C7D3"/>